<dbReference type="Pfam" id="PF13662">
    <property type="entry name" value="Toprim_4"/>
    <property type="match status" value="1"/>
</dbReference>
<dbReference type="EMBL" id="LAZR01024031">
    <property type="protein sequence ID" value="KKL76483.1"/>
    <property type="molecule type" value="Genomic_DNA"/>
</dbReference>
<protein>
    <recommendedName>
        <fullName evidence="1">Toprim domain-containing protein</fullName>
    </recommendedName>
</protein>
<sequence length="320" mass="35522">MNRPQIEQWLLAIGSEAESSSVSDWVHGACPFAHWNHESGTDSNPSFGVQLGPGESKTYCLACGASGKQYDVMLKLKHLGLQFDFHTAAELVYAAEDGEPLVELPDPYEKQFDEKASPHLYPEWLAEAFEPAYFAGDVHPSLAGRGMPFEIAEKLNMRYDPHRLRVLFPVLDWRGRLRGLHGRAVCLPCGGAEWEQEIPYKAYPYEGQTNSHIWLGEHWLDPDSPVVVAESVFDLARVMEAYSNVISPLTATISAAKIKRLRNASRVITLFDGDKAGERGRIKLAQGLPTTNVKHVVLPPGTDAGDHTADEIWGLIEHLL</sequence>
<gene>
    <name evidence="2" type="ORF">LCGC14_2044440</name>
</gene>
<evidence type="ECO:0000313" key="2">
    <source>
        <dbReference type="EMBL" id="KKL76483.1"/>
    </source>
</evidence>
<dbReference type="PANTHER" id="PTHR30313">
    <property type="entry name" value="DNA PRIMASE"/>
    <property type="match status" value="1"/>
</dbReference>
<evidence type="ECO:0000259" key="1">
    <source>
        <dbReference type="Pfam" id="PF13662"/>
    </source>
</evidence>
<dbReference type="CDD" id="cd01029">
    <property type="entry name" value="TOPRIM_primases"/>
    <property type="match status" value="1"/>
</dbReference>
<dbReference type="Gene3D" id="3.40.1360.10">
    <property type="match status" value="1"/>
</dbReference>
<dbReference type="PANTHER" id="PTHR30313:SF2">
    <property type="entry name" value="DNA PRIMASE"/>
    <property type="match status" value="1"/>
</dbReference>
<accession>A0A0F9EQS6</accession>
<dbReference type="InterPro" id="IPR006171">
    <property type="entry name" value="TOPRIM_dom"/>
</dbReference>
<dbReference type="SUPFAM" id="SSF56731">
    <property type="entry name" value="DNA primase core"/>
    <property type="match status" value="1"/>
</dbReference>
<name>A0A0F9EQS6_9ZZZZ</name>
<proteinExistence type="predicted"/>
<dbReference type="GO" id="GO:0006269">
    <property type="term" value="P:DNA replication, synthesis of primer"/>
    <property type="evidence" value="ECO:0007669"/>
    <property type="project" value="TreeGrafter"/>
</dbReference>
<reference evidence="2" key="1">
    <citation type="journal article" date="2015" name="Nature">
        <title>Complex archaea that bridge the gap between prokaryotes and eukaryotes.</title>
        <authorList>
            <person name="Spang A."/>
            <person name="Saw J.H."/>
            <person name="Jorgensen S.L."/>
            <person name="Zaremba-Niedzwiedzka K."/>
            <person name="Martijn J."/>
            <person name="Lind A.E."/>
            <person name="van Eijk R."/>
            <person name="Schleper C."/>
            <person name="Guy L."/>
            <person name="Ettema T.J."/>
        </authorList>
    </citation>
    <scope>NUCLEOTIDE SEQUENCE</scope>
</reference>
<dbReference type="InterPro" id="IPR034154">
    <property type="entry name" value="TOPRIM_DnaG/twinkle"/>
</dbReference>
<organism evidence="2">
    <name type="scientific">marine sediment metagenome</name>
    <dbReference type="NCBI Taxonomy" id="412755"/>
    <lineage>
        <taxon>unclassified sequences</taxon>
        <taxon>metagenomes</taxon>
        <taxon>ecological metagenomes</taxon>
    </lineage>
</organism>
<dbReference type="AlphaFoldDB" id="A0A0F9EQS6"/>
<dbReference type="GO" id="GO:0005737">
    <property type="term" value="C:cytoplasm"/>
    <property type="evidence" value="ECO:0007669"/>
    <property type="project" value="TreeGrafter"/>
</dbReference>
<comment type="caution">
    <text evidence="2">The sequence shown here is derived from an EMBL/GenBank/DDBJ whole genome shotgun (WGS) entry which is preliminary data.</text>
</comment>
<dbReference type="InterPro" id="IPR050219">
    <property type="entry name" value="DnaG_primase"/>
</dbReference>
<feature type="domain" description="Toprim" evidence="1">
    <location>
        <begin position="226"/>
        <end position="293"/>
    </location>
</feature>